<sequence>MPSSIMRSLYLILIATFISLTYSHRRVAPSTLRANKDDPIKYECRTTTYHKKQVNAAVKQACDLLNRNKKTMGFVRYPKSYTTSVADPRSSTGRSYRDNFLYPILPNGKIYRRWSFKFWRRSESHLIKMDAYCKHSAVVMRTVVNMDLDCRKFRCKKTIIYPACIAVHKPREPVFSDESDVEESDASSNEQSDDEQEYSSGEESDIE</sequence>
<dbReference type="EMBL" id="CAJHIT010000004">
    <property type="protein sequence ID" value="CAD6500581.1"/>
    <property type="molecule type" value="Genomic_DNA"/>
</dbReference>
<accession>A0A9W4CY15</accession>
<feature type="signal peptide" evidence="2">
    <location>
        <begin position="1"/>
        <end position="23"/>
    </location>
</feature>
<feature type="region of interest" description="Disordered" evidence="1">
    <location>
        <begin position="173"/>
        <end position="207"/>
    </location>
</feature>
<evidence type="ECO:0000256" key="2">
    <source>
        <dbReference type="SAM" id="SignalP"/>
    </source>
</evidence>
<dbReference type="Proteomes" id="UP000683417">
    <property type="component" value="Unassembled WGS sequence"/>
</dbReference>
<name>A0A9W4CY15_BLUGR</name>
<organism evidence="3 4">
    <name type="scientific">Blumeria graminis f. sp. triticale</name>
    <dbReference type="NCBI Taxonomy" id="1689686"/>
    <lineage>
        <taxon>Eukaryota</taxon>
        <taxon>Fungi</taxon>
        <taxon>Dikarya</taxon>
        <taxon>Ascomycota</taxon>
        <taxon>Pezizomycotina</taxon>
        <taxon>Leotiomycetes</taxon>
        <taxon>Erysiphales</taxon>
        <taxon>Erysiphaceae</taxon>
        <taxon>Blumeria</taxon>
    </lineage>
</organism>
<evidence type="ECO:0000313" key="3">
    <source>
        <dbReference type="EMBL" id="CAD6500581.1"/>
    </source>
</evidence>
<keyword evidence="2" id="KW-0732">Signal</keyword>
<gene>
    <name evidence="3" type="ORF">BGTH12_LOCUS1939</name>
</gene>
<feature type="chain" id="PRO_5040773355" evidence="2">
    <location>
        <begin position="24"/>
        <end position="207"/>
    </location>
</feature>
<reference evidence="3" key="1">
    <citation type="submission" date="2020-10" db="EMBL/GenBank/DDBJ databases">
        <authorList>
            <person name="Muller C M."/>
        </authorList>
    </citation>
    <scope>NUCLEOTIDE SEQUENCE</scope>
    <source>
        <strain evidence="3">THUN-12</strain>
    </source>
</reference>
<feature type="compositionally biased region" description="Acidic residues" evidence="1">
    <location>
        <begin position="175"/>
        <end position="207"/>
    </location>
</feature>
<evidence type="ECO:0000256" key="1">
    <source>
        <dbReference type="SAM" id="MobiDB-lite"/>
    </source>
</evidence>
<comment type="caution">
    <text evidence="3">The sequence shown here is derived from an EMBL/GenBank/DDBJ whole genome shotgun (WGS) entry which is preliminary data.</text>
</comment>
<protein>
    <submittedName>
        <fullName evidence="3">BgTH12-06291</fullName>
    </submittedName>
</protein>
<dbReference type="AlphaFoldDB" id="A0A9W4CY15"/>
<proteinExistence type="predicted"/>
<evidence type="ECO:0000313" key="4">
    <source>
        <dbReference type="Proteomes" id="UP000683417"/>
    </source>
</evidence>